<proteinExistence type="predicted"/>
<reference evidence="4 5" key="1">
    <citation type="submission" date="2024-04" db="EMBL/GenBank/DDBJ databases">
        <title>Tritrichomonas musculus Genome.</title>
        <authorList>
            <person name="Alves-Ferreira E."/>
            <person name="Grigg M."/>
            <person name="Lorenzi H."/>
            <person name="Galac M."/>
        </authorList>
    </citation>
    <scope>NUCLEOTIDE SEQUENCE [LARGE SCALE GENOMIC DNA]</scope>
    <source>
        <strain evidence="4 5">EAF2021</strain>
    </source>
</reference>
<dbReference type="PANTHER" id="PTHR45926">
    <property type="entry name" value="OSJNBA0053K19.4 PROTEIN"/>
    <property type="match status" value="1"/>
</dbReference>
<evidence type="ECO:0000256" key="2">
    <source>
        <dbReference type="PROSITE-ProRule" id="PRU00035"/>
    </source>
</evidence>
<evidence type="ECO:0000313" key="5">
    <source>
        <dbReference type="Proteomes" id="UP001470230"/>
    </source>
</evidence>
<dbReference type="PRINTS" id="PR00503">
    <property type="entry name" value="BROMODOMAIN"/>
</dbReference>
<accession>A0ABR2IZE5</accession>
<sequence length="224" mass="25881">MIQTLHDDCLKIINELINNRLSKIFLDPIDPNDESYSEYLSIIKKPQFLRPIKKKLEENQYKNYAEFEKDVNLVFDNTKKFFGPKSFQGIIASEMLRKFQKLSKRALATTSTDYWLQTIKILYNKMSDELAKAPPPLKGKFNIQKDSEHVPRKELSKLVKASDQLKNRDDILGIAQILNSGGLNIDSNKDKVYVNLKTVPYNTAMALVGFAKERFNELNLKYPS</sequence>
<keyword evidence="1 2" id="KW-0103">Bromodomain</keyword>
<gene>
    <name evidence="4" type="ORF">M9Y10_008052</name>
</gene>
<dbReference type="SMART" id="SM00297">
    <property type="entry name" value="BROMO"/>
    <property type="match status" value="1"/>
</dbReference>
<dbReference type="InterPro" id="IPR036427">
    <property type="entry name" value="Bromodomain-like_sf"/>
</dbReference>
<evidence type="ECO:0000313" key="4">
    <source>
        <dbReference type="EMBL" id="KAK8870175.1"/>
    </source>
</evidence>
<dbReference type="Gene3D" id="1.20.920.10">
    <property type="entry name" value="Bromodomain-like"/>
    <property type="match status" value="1"/>
</dbReference>
<dbReference type="EMBL" id="JAPFFF010000014">
    <property type="protein sequence ID" value="KAK8870175.1"/>
    <property type="molecule type" value="Genomic_DNA"/>
</dbReference>
<dbReference type="Proteomes" id="UP001470230">
    <property type="component" value="Unassembled WGS sequence"/>
</dbReference>
<dbReference type="SUPFAM" id="SSF47370">
    <property type="entry name" value="Bromodomain"/>
    <property type="match status" value="1"/>
</dbReference>
<dbReference type="CDD" id="cd04369">
    <property type="entry name" value="Bromodomain"/>
    <property type="match status" value="1"/>
</dbReference>
<dbReference type="InterPro" id="IPR001487">
    <property type="entry name" value="Bromodomain"/>
</dbReference>
<organism evidence="4 5">
    <name type="scientific">Tritrichomonas musculus</name>
    <dbReference type="NCBI Taxonomy" id="1915356"/>
    <lineage>
        <taxon>Eukaryota</taxon>
        <taxon>Metamonada</taxon>
        <taxon>Parabasalia</taxon>
        <taxon>Tritrichomonadida</taxon>
        <taxon>Tritrichomonadidae</taxon>
        <taxon>Tritrichomonas</taxon>
    </lineage>
</organism>
<dbReference type="PROSITE" id="PS50014">
    <property type="entry name" value="BROMODOMAIN_2"/>
    <property type="match status" value="1"/>
</dbReference>
<evidence type="ECO:0000256" key="1">
    <source>
        <dbReference type="ARBA" id="ARBA00023117"/>
    </source>
</evidence>
<name>A0ABR2IZE5_9EUKA</name>
<comment type="caution">
    <text evidence="4">The sequence shown here is derived from an EMBL/GenBank/DDBJ whole genome shotgun (WGS) entry which is preliminary data.</text>
</comment>
<feature type="domain" description="Bromo" evidence="3">
    <location>
        <begin position="17"/>
        <end position="89"/>
    </location>
</feature>
<protein>
    <recommendedName>
        <fullName evidence="3">Bromo domain-containing protein</fullName>
    </recommendedName>
</protein>
<evidence type="ECO:0000259" key="3">
    <source>
        <dbReference type="PROSITE" id="PS50014"/>
    </source>
</evidence>
<dbReference type="Pfam" id="PF00439">
    <property type="entry name" value="Bromodomain"/>
    <property type="match status" value="1"/>
</dbReference>
<keyword evidence="5" id="KW-1185">Reference proteome</keyword>